<dbReference type="InterPro" id="IPR000719">
    <property type="entry name" value="Prot_kinase_dom"/>
</dbReference>
<dbReference type="Proteomes" id="UP000663720">
    <property type="component" value="Chromosome"/>
</dbReference>
<dbReference type="RefSeq" id="WP_207692345.1">
    <property type="nucleotide sequence ID" value="NZ_CP061799.1"/>
</dbReference>
<dbReference type="Pfam" id="PF13191">
    <property type="entry name" value="AAA_16"/>
    <property type="match status" value="1"/>
</dbReference>
<reference evidence="2" key="1">
    <citation type="journal article" date="2021" name="Microb. Physiol.">
        <title>Proteogenomic Insights into the Physiology of Marine, Sulfate-Reducing, Filamentous Desulfonema limicola and Desulfonema magnum.</title>
        <authorList>
            <person name="Schnaars V."/>
            <person name="Wohlbrand L."/>
            <person name="Scheve S."/>
            <person name="Hinrichs C."/>
            <person name="Reinhardt R."/>
            <person name="Rabus R."/>
        </authorList>
    </citation>
    <scope>NUCLEOTIDE SEQUENCE</scope>
    <source>
        <strain evidence="2">5ac10</strain>
    </source>
</reference>
<dbReference type="InterPro" id="IPR011990">
    <property type="entry name" value="TPR-like_helical_dom_sf"/>
</dbReference>
<dbReference type="Pfam" id="PF01590">
    <property type="entry name" value="GAF"/>
    <property type="match status" value="1"/>
</dbReference>
<dbReference type="InterPro" id="IPR003018">
    <property type="entry name" value="GAF"/>
</dbReference>
<dbReference type="InterPro" id="IPR011009">
    <property type="entry name" value="Kinase-like_dom_sf"/>
</dbReference>
<keyword evidence="3" id="KW-1185">Reference proteome</keyword>
<accession>A0A975B8M4</accession>
<dbReference type="Pfam" id="PF00069">
    <property type="entry name" value="Pkinase"/>
    <property type="match status" value="1"/>
</dbReference>
<dbReference type="GO" id="GO:0005524">
    <property type="term" value="F:ATP binding"/>
    <property type="evidence" value="ECO:0007669"/>
    <property type="project" value="InterPro"/>
</dbReference>
<dbReference type="CDD" id="cd14014">
    <property type="entry name" value="STKc_PknB_like"/>
    <property type="match status" value="1"/>
</dbReference>
<dbReference type="SUPFAM" id="SSF52540">
    <property type="entry name" value="P-loop containing nucleoside triphosphate hydrolases"/>
    <property type="match status" value="1"/>
</dbReference>
<dbReference type="SUPFAM" id="SSF48452">
    <property type="entry name" value="TPR-like"/>
    <property type="match status" value="1"/>
</dbReference>
<keyword evidence="2" id="KW-0808">Transferase</keyword>
<dbReference type="KEGG" id="dli:dnl_30810"/>
<dbReference type="PROSITE" id="PS50011">
    <property type="entry name" value="PROTEIN_KINASE_DOM"/>
    <property type="match status" value="1"/>
</dbReference>
<dbReference type="PANTHER" id="PTHR43642">
    <property type="entry name" value="HYBRID SIGNAL TRANSDUCTION HISTIDINE KINASE G"/>
    <property type="match status" value="1"/>
</dbReference>
<keyword evidence="2" id="KW-0418">Kinase</keyword>
<dbReference type="InterPro" id="IPR036457">
    <property type="entry name" value="PPM-type-like_dom_sf"/>
</dbReference>
<proteinExistence type="predicted"/>
<evidence type="ECO:0000259" key="1">
    <source>
        <dbReference type="PROSITE" id="PS50011"/>
    </source>
</evidence>
<dbReference type="Gene3D" id="3.30.450.40">
    <property type="match status" value="1"/>
</dbReference>
<dbReference type="SMART" id="SM00331">
    <property type="entry name" value="PP2C_SIG"/>
    <property type="match status" value="1"/>
</dbReference>
<dbReference type="InterPro" id="IPR053159">
    <property type="entry name" value="Hybrid_Histidine_Kinase"/>
</dbReference>
<dbReference type="InterPro" id="IPR027417">
    <property type="entry name" value="P-loop_NTPase"/>
</dbReference>
<dbReference type="InterPro" id="IPR029016">
    <property type="entry name" value="GAF-like_dom_sf"/>
</dbReference>
<dbReference type="InterPro" id="IPR041664">
    <property type="entry name" value="AAA_16"/>
</dbReference>
<dbReference type="Gene3D" id="3.60.40.10">
    <property type="entry name" value="PPM-type phosphatase domain"/>
    <property type="match status" value="1"/>
</dbReference>
<dbReference type="SUPFAM" id="SSF81606">
    <property type="entry name" value="PP2C-like"/>
    <property type="match status" value="1"/>
</dbReference>
<dbReference type="SUPFAM" id="SSF55781">
    <property type="entry name" value="GAF domain-like"/>
    <property type="match status" value="1"/>
</dbReference>
<evidence type="ECO:0000313" key="3">
    <source>
        <dbReference type="Proteomes" id="UP000663720"/>
    </source>
</evidence>
<gene>
    <name evidence="2" type="ORF">dnl_30810</name>
</gene>
<dbReference type="Gene3D" id="1.10.510.10">
    <property type="entry name" value="Transferase(Phosphotransferase) domain 1"/>
    <property type="match status" value="1"/>
</dbReference>
<dbReference type="PANTHER" id="PTHR43642:SF1">
    <property type="entry name" value="HYBRID SIGNAL TRANSDUCTION HISTIDINE KINASE G"/>
    <property type="match status" value="1"/>
</dbReference>
<dbReference type="Pfam" id="PF07228">
    <property type="entry name" value="SpoIIE"/>
    <property type="match status" value="1"/>
</dbReference>
<dbReference type="SUPFAM" id="SSF56112">
    <property type="entry name" value="Protein kinase-like (PK-like)"/>
    <property type="match status" value="1"/>
</dbReference>
<dbReference type="GO" id="GO:0004672">
    <property type="term" value="F:protein kinase activity"/>
    <property type="evidence" value="ECO:0007669"/>
    <property type="project" value="InterPro"/>
</dbReference>
<dbReference type="Gene3D" id="3.40.50.300">
    <property type="entry name" value="P-loop containing nucleotide triphosphate hydrolases"/>
    <property type="match status" value="1"/>
</dbReference>
<feature type="domain" description="Protein kinase" evidence="1">
    <location>
        <begin position="1"/>
        <end position="272"/>
    </location>
</feature>
<protein>
    <submittedName>
        <fullName evidence="2">Protein kinase and AAA ATPase domains-containing protein</fullName>
    </submittedName>
</protein>
<dbReference type="SMART" id="SM00065">
    <property type="entry name" value="GAF"/>
    <property type="match status" value="1"/>
</dbReference>
<dbReference type="InterPro" id="IPR001932">
    <property type="entry name" value="PPM-type_phosphatase-like_dom"/>
</dbReference>
<organism evidence="2 3">
    <name type="scientific">Desulfonema limicola</name>
    <dbReference type="NCBI Taxonomy" id="45656"/>
    <lineage>
        <taxon>Bacteria</taxon>
        <taxon>Pseudomonadati</taxon>
        <taxon>Thermodesulfobacteriota</taxon>
        <taxon>Desulfobacteria</taxon>
        <taxon>Desulfobacterales</taxon>
        <taxon>Desulfococcaceae</taxon>
        <taxon>Desulfonema</taxon>
    </lineage>
</organism>
<evidence type="ECO:0000313" key="2">
    <source>
        <dbReference type="EMBL" id="QTA80768.1"/>
    </source>
</evidence>
<name>A0A975B8M4_9BACT</name>
<sequence length="1766" mass="199163">MLSAPEISGSAKLIYESSDSLIYCQHTDQYKNPVIIKILRQKHPGLTQIVRFTNEYECLKDINVAGVRKVHAKTILNQRLALVLEFIRGQSIKQIISGRQMDLESILITAVSITRALENIHANHLIHKDINSSNIIVDNHKSLSATIIDFGISSRIDTKTNHLANPDRLEGTLAYISPEQTGRMNRSVDYRTDLYSLGVTLYEMLTGKLPFETQDSLEMIHSHIARVPVPVYRINNNIPRPVSDIVTRLMAKNAEDRYQSAYGLKADLETCLNNLNNIRNLNSFIPGYHDISGQFNIPQKLYGREKEVSALMDTFEQVSLGKTGMVLVSGYPGVGKSSLVHEIHKPVTERRGYFVSGKYDQYQHNKPYAALIQAMTGFVNYILGQSPEKLALWKTKISKAAGSNGQVLIDLIPALELIIGSQPPVPNLGPAETQNRINLVFLNLIKTISSKEHPFVIFTDDLQWADPGSLNLIKLLMNEEESRYLLIIGAYRDNEVDPAHLLMMTINDIQTRNLISINKIRLDNLLPEQVNHLIADTLHCSLSYAEGLTELVYKKTRGNAFFVKEFFKSLYKEKLLVFDYKKRTWNWNTSQIQEKNITDNVVELMAERLRKLPLETQQVLKSASCIGSTFDINTLSVIYENTAAVTLARLWKGIEEGLVIPLDDNYKLLSPNENEFFSNINDSSIKLKSGANQVHELTSVFKFLHDRVQQAAYQDIPVQERKALHWKTGRLILGSVAPEKLEDRIFDIVNQLNLGAEMLSDCKEQKELAGLNLIAVKKTKNSAAYDTALGYAKAACSFLPENSWKKAYDLTLEIYEELAVLSSIAGDVKTSEKFFNIIFTSAGNIHDKINSYFAITQFYLQIARYQDAGEIARRAMNELGIEMPGDTKELKKINHLKTGEILKSTQGKAVHEILHHPGMTKQNYIDACRLTVGIWNSGYFLSDWDLMDFGTLTNVCLSLEHGNCEASAYGFVCYGMMLAVQGEYQKAYQFGRLAVQLSEKYPHVDIRGKVYNLFGHFVSVFGDSYKNITELYKKSFVYNLESGDVVYTNWALMAPSWAGLIKGDILKSVYENNCIQAEFVNKTIDIFTIRNFEFHKKLIQYFQGNIPGNTLDDNDFNESKWLEEIQESKFLPLENWYYGYKSQASYLYGNYDKALEYAEKAHKTIAQNGGLFWGYEYVFYYALSLIKNYPLLKENKKYNKQLDLMIQQLKAWSQSHPGNFFHKYALAAAETASVRGQDMEALELYHQAIESAKDNFFIQNEAAANELAGEFHLKKGFQSYASLHIARAYECYAAWGAKRKALELKKKYGHLFFVPQVGKDKTAVSSITSSAFLDTASIIKVSQTLSQEVQLNRLIENMLGIAMENAGATKGVLIIKENDNLLIQAKSRITDKKIGIMQAVPVEQSRELPLSVVHYAARTQNPLIINDLTRDMTYADDPYIRNSQLKSLICLPIIHQGKLNGLLYLENNLTIDAFTLERLDLLKVLAAQAAISIENAMLYENLETKVRDRTAELAETNRKLQKVMDALWGEMELAKRIQTILLPVNPHIPGYEIAASSEPANEVGGDYYDVISAAGYDWIVIGDVSGHGITSGLVMMMVQTAIHTVLLNNPGVSPSFLLTAVNRVIYENIKKMDQAKHMTILVLAGGREGRFSFSGLHEDILILRADTGKAEVIETSGFWIGMEPDISTMLTTNTLTLEPGDYMILFTDGVTEARCQDRMFGNDHLLEIIQASVSPTPVKIHDNIVNALKSCEKPDDVTIMVLKRLE</sequence>
<dbReference type="EMBL" id="CP061799">
    <property type="protein sequence ID" value="QTA80768.1"/>
    <property type="molecule type" value="Genomic_DNA"/>
</dbReference>